<evidence type="ECO:0000313" key="3">
    <source>
        <dbReference type="EMBL" id="GBO13885.1"/>
    </source>
</evidence>
<dbReference type="InterPro" id="IPR010285">
    <property type="entry name" value="DNA_helicase_pif1-like_DEAD"/>
</dbReference>
<dbReference type="EMBL" id="BGPR01038108">
    <property type="protein sequence ID" value="GBO13885.1"/>
    <property type="molecule type" value="Genomic_DNA"/>
</dbReference>
<proteinExistence type="inferred from homology"/>
<dbReference type="GO" id="GO:0000723">
    <property type="term" value="P:telomere maintenance"/>
    <property type="evidence" value="ECO:0007669"/>
    <property type="project" value="InterPro"/>
</dbReference>
<accession>A0A4Y2ULF8</accession>
<dbReference type="GO" id="GO:0043139">
    <property type="term" value="F:5'-3' DNA helicase activity"/>
    <property type="evidence" value="ECO:0007669"/>
    <property type="project" value="UniProtKB-EC"/>
</dbReference>
<organism evidence="3 4">
    <name type="scientific">Araneus ventricosus</name>
    <name type="common">Orbweaver spider</name>
    <name type="synonym">Epeira ventricosa</name>
    <dbReference type="NCBI Taxonomy" id="182803"/>
    <lineage>
        <taxon>Eukaryota</taxon>
        <taxon>Metazoa</taxon>
        <taxon>Ecdysozoa</taxon>
        <taxon>Arthropoda</taxon>
        <taxon>Chelicerata</taxon>
        <taxon>Arachnida</taxon>
        <taxon>Araneae</taxon>
        <taxon>Araneomorphae</taxon>
        <taxon>Entelegynae</taxon>
        <taxon>Araneoidea</taxon>
        <taxon>Araneidae</taxon>
        <taxon>Araneus</taxon>
    </lineage>
</organism>
<dbReference type="AlphaFoldDB" id="A0A4Y2ULF8"/>
<dbReference type="GO" id="GO:0005524">
    <property type="term" value="F:ATP binding"/>
    <property type="evidence" value="ECO:0007669"/>
    <property type="project" value="UniProtKB-KW"/>
</dbReference>
<keyword evidence="4" id="KW-1185">Reference proteome</keyword>
<name>A0A4Y2ULF8_ARAVE</name>
<keyword evidence="1" id="KW-0233">DNA recombination</keyword>
<dbReference type="Pfam" id="PF05970">
    <property type="entry name" value="PIF1"/>
    <property type="match status" value="1"/>
</dbReference>
<dbReference type="GO" id="GO:0006310">
    <property type="term" value="P:DNA recombination"/>
    <property type="evidence" value="ECO:0007669"/>
    <property type="project" value="UniProtKB-KW"/>
</dbReference>
<sequence>MSRVLLLVTSERYRETDLGYYINNGGNKFRLTEDQRTAYEIVRNLIAEEIYGLLFLQVPDKTEKTFLINLILAEIRTKYHIAIAVSSPRKATIFLVGGRTPHSAL</sequence>
<dbReference type="Proteomes" id="UP000499080">
    <property type="component" value="Unassembled WGS sequence"/>
</dbReference>
<evidence type="ECO:0000259" key="2">
    <source>
        <dbReference type="Pfam" id="PF05970"/>
    </source>
</evidence>
<dbReference type="GO" id="GO:0006281">
    <property type="term" value="P:DNA repair"/>
    <property type="evidence" value="ECO:0007669"/>
    <property type="project" value="UniProtKB-KW"/>
</dbReference>
<keyword evidence="1" id="KW-0547">Nucleotide-binding</keyword>
<comment type="similarity">
    <text evidence="1">Belongs to the helicase family.</text>
</comment>
<gene>
    <name evidence="3" type="ORF">AVEN_207570_1</name>
</gene>
<comment type="caution">
    <text evidence="3">The sequence shown here is derived from an EMBL/GenBank/DDBJ whole genome shotgun (WGS) entry which is preliminary data.</text>
</comment>
<comment type="cofactor">
    <cofactor evidence="1">
        <name>Mg(2+)</name>
        <dbReference type="ChEBI" id="CHEBI:18420"/>
    </cofactor>
</comment>
<keyword evidence="1" id="KW-0378">Hydrolase</keyword>
<feature type="domain" description="DNA helicase Pif1-like DEAD-box helicase" evidence="2">
    <location>
        <begin position="31"/>
        <end position="104"/>
    </location>
</feature>
<protein>
    <recommendedName>
        <fullName evidence="1">ATP-dependent DNA helicase</fullName>
        <ecNumber evidence="1">5.6.2.3</ecNumber>
    </recommendedName>
</protein>
<reference evidence="3 4" key="1">
    <citation type="journal article" date="2019" name="Sci. Rep.">
        <title>Orb-weaving spider Araneus ventricosus genome elucidates the spidroin gene catalogue.</title>
        <authorList>
            <person name="Kono N."/>
            <person name="Nakamura H."/>
            <person name="Ohtoshi R."/>
            <person name="Moran D.A.P."/>
            <person name="Shinohara A."/>
            <person name="Yoshida Y."/>
            <person name="Fujiwara M."/>
            <person name="Mori M."/>
            <person name="Tomita M."/>
            <person name="Arakawa K."/>
        </authorList>
    </citation>
    <scope>NUCLEOTIDE SEQUENCE [LARGE SCALE GENOMIC DNA]</scope>
</reference>
<dbReference type="GO" id="GO:0016887">
    <property type="term" value="F:ATP hydrolysis activity"/>
    <property type="evidence" value="ECO:0007669"/>
    <property type="project" value="RHEA"/>
</dbReference>
<keyword evidence="1" id="KW-0067">ATP-binding</keyword>
<comment type="catalytic activity">
    <reaction evidence="1">
        <text>ATP + H2O = ADP + phosphate + H(+)</text>
        <dbReference type="Rhea" id="RHEA:13065"/>
        <dbReference type="ChEBI" id="CHEBI:15377"/>
        <dbReference type="ChEBI" id="CHEBI:15378"/>
        <dbReference type="ChEBI" id="CHEBI:30616"/>
        <dbReference type="ChEBI" id="CHEBI:43474"/>
        <dbReference type="ChEBI" id="CHEBI:456216"/>
        <dbReference type="EC" id="5.6.2.3"/>
    </reaction>
</comment>
<keyword evidence="1" id="KW-0234">DNA repair</keyword>
<keyword evidence="1" id="KW-0227">DNA damage</keyword>
<keyword evidence="1" id="KW-0347">Helicase</keyword>
<dbReference type="EC" id="5.6.2.3" evidence="1"/>
<dbReference type="OrthoDB" id="6429883at2759"/>
<evidence type="ECO:0000313" key="4">
    <source>
        <dbReference type="Proteomes" id="UP000499080"/>
    </source>
</evidence>
<evidence type="ECO:0000256" key="1">
    <source>
        <dbReference type="RuleBase" id="RU363044"/>
    </source>
</evidence>